<sequence>MEAESLIEQTLGELEEIPQATPPDAAESAPQETVQQPLHVEEHRDEVLPPLQNILRPASPVDERPRYALFPAHPQYEIPACYLRVIPNLPPSPQPPPPPTPPVQLQTYPTGRVSPQPQPQLMDIDKKPLVACLFCRGRRIACGLPLPGDPGKTCK</sequence>
<keyword evidence="3" id="KW-1185">Reference proteome</keyword>
<name>A0A0D2M594_HYPSF</name>
<evidence type="ECO:0008006" key="4">
    <source>
        <dbReference type="Google" id="ProtNLM"/>
    </source>
</evidence>
<gene>
    <name evidence="2" type="ORF">HYPSUDRAFT_205477</name>
</gene>
<evidence type="ECO:0000313" key="2">
    <source>
        <dbReference type="EMBL" id="KJA18368.1"/>
    </source>
</evidence>
<dbReference type="AlphaFoldDB" id="A0A0D2M594"/>
<proteinExistence type="predicted"/>
<dbReference type="OrthoDB" id="39175at2759"/>
<dbReference type="EMBL" id="KN817590">
    <property type="protein sequence ID" value="KJA18368.1"/>
    <property type="molecule type" value="Genomic_DNA"/>
</dbReference>
<evidence type="ECO:0000256" key="1">
    <source>
        <dbReference type="SAM" id="MobiDB-lite"/>
    </source>
</evidence>
<feature type="compositionally biased region" description="Pro residues" evidence="1">
    <location>
        <begin position="88"/>
        <end position="102"/>
    </location>
</feature>
<dbReference type="Proteomes" id="UP000054270">
    <property type="component" value="Unassembled WGS sequence"/>
</dbReference>
<feature type="region of interest" description="Disordered" evidence="1">
    <location>
        <begin position="87"/>
        <end position="121"/>
    </location>
</feature>
<feature type="region of interest" description="Disordered" evidence="1">
    <location>
        <begin position="1"/>
        <end position="35"/>
    </location>
</feature>
<accession>A0A0D2M594</accession>
<organism evidence="2 3">
    <name type="scientific">Hypholoma sublateritium (strain FD-334 SS-4)</name>
    <dbReference type="NCBI Taxonomy" id="945553"/>
    <lineage>
        <taxon>Eukaryota</taxon>
        <taxon>Fungi</taxon>
        <taxon>Dikarya</taxon>
        <taxon>Basidiomycota</taxon>
        <taxon>Agaricomycotina</taxon>
        <taxon>Agaricomycetes</taxon>
        <taxon>Agaricomycetidae</taxon>
        <taxon>Agaricales</taxon>
        <taxon>Agaricineae</taxon>
        <taxon>Strophariaceae</taxon>
        <taxon>Hypholoma</taxon>
    </lineage>
</organism>
<protein>
    <recommendedName>
        <fullName evidence="4">Zn(2)-C6 fungal-type domain-containing protein</fullName>
    </recommendedName>
</protein>
<reference evidence="3" key="1">
    <citation type="submission" date="2014-04" db="EMBL/GenBank/DDBJ databases">
        <title>Evolutionary Origins and Diversification of the Mycorrhizal Mutualists.</title>
        <authorList>
            <consortium name="DOE Joint Genome Institute"/>
            <consortium name="Mycorrhizal Genomics Consortium"/>
            <person name="Kohler A."/>
            <person name="Kuo A."/>
            <person name="Nagy L.G."/>
            <person name="Floudas D."/>
            <person name="Copeland A."/>
            <person name="Barry K.W."/>
            <person name="Cichocki N."/>
            <person name="Veneault-Fourrey C."/>
            <person name="LaButti K."/>
            <person name="Lindquist E.A."/>
            <person name="Lipzen A."/>
            <person name="Lundell T."/>
            <person name="Morin E."/>
            <person name="Murat C."/>
            <person name="Riley R."/>
            <person name="Ohm R."/>
            <person name="Sun H."/>
            <person name="Tunlid A."/>
            <person name="Henrissat B."/>
            <person name="Grigoriev I.V."/>
            <person name="Hibbett D.S."/>
            <person name="Martin F."/>
        </authorList>
    </citation>
    <scope>NUCLEOTIDE SEQUENCE [LARGE SCALE GENOMIC DNA]</scope>
    <source>
        <strain evidence="3">FD-334 SS-4</strain>
    </source>
</reference>
<evidence type="ECO:0000313" key="3">
    <source>
        <dbReference type="Proteomes" id="UP000054270"/>
    </source>
</evidence>